<dbReference type="EMBL" id="AP023418">
    <property type="protein sequence ID" value="BCK81310.1"/>
    <property type="molecule type" value="Genomic_DNA"/>
</dbReference>
<dbReference type="GO" id="GO:0003723">
    <property type="term" value="F:RNA binding"/>
    <property type="evidence" value="ECO:0007669"/>
    <property type="project" value="InterPro"/>
</dbReference>
<protein>
    <recommendedName>
        <fullName evidence="3">Type III toxin-antitoxin system ToxN/AbiQ family toxin</fullName>
    </recommendedName>
</protein>
<accession>A0A810Q050</accession>
<sequence length="206" mass="23772">MKFSFYRADALYCDYLRKSDPCVPYTMDQKEARPFIGIVLTLNDYDYYAPLTSPKPKHLHMKNQVDFLKINGGVWGAINFNNMIPIHSDQLEHIDIRILPTDDKATVDYKNLLANQLSWCNTSANAASIIQKAEKLYRIITSKTARPQLAKRCCDFRVLEVAMDHYIDCQHMQDDPGLRSAMAKLNPVTHTQEQPVAHDKEQDWTH</sequence>
<proteinExistence type="predicted"/>
<organism evidence="1 2">
    <name type="scientific">Vescimonas coprocola</name>
    <dbReference type="NCBI Taxonomy" id="2714355"/>
    <lineage>
        <taxon>Bacteria</taxon>
        <taxon>Bacillati</taxon>
        <taxon>Bacillota</taxon>
        <taxon>Clostridia</taxon>
        <taxon>Eubacteriales</taxon>
        <taxon>Oscillospiraceae</taxon>
        <taxon>Vescimonas</taxon>
    </lineage>
</organism>
<keyword evidence="2" id="KW-1185">Reference proteome</keyword>
<dbReference type="Gene3D" id="3.10.129.130">
    <property type="match status" value="1"/>
</dbReference>
<dbReference type="AlphaFoldDB" id="A0A810Q050"/>
<name>A0A810Q050_9FIRM</name>
<evidence type="ECO:0000313" key="2">
    <source>
        <dbReference type="Proteomes" id="UP000681035"/>
    </source>
</evidence>
<evidence type="ECO:0000313" key="1">
    <source>
        <dbReference type="EMBL" id="BCK81310.1"/>
    </source>
</evidence>
<evidence type="ECO:0008006" key="3">
    <source>
        <dbReference type="Google" id="ProtNLM"/>
    </source>
</evidence>
<gene>
    <name evidence="1" type="ORF">MM50RIKEN_10730</name>
</gene>
<dbReference type="Pfam" id="PF13958">
    <property type="entry name" value="ToxN_toxin"/>
    <property type="match status" value="1"/>
</dbReference>
<dbReference type="Proteomes" id="UP000681035">
    <property type="component" value="Chromosome"/>
</dbReference>
<dbReference type="InterPro" id="IPR053735">
    <property type="entry name" value="Type_III_TA_endoRNase"/>
</dbReference>
<dbReference type="RefSeq" id="WP_213542062.1">
    <property type="nucleotide sequence ID" value="NZ_AP023418.1"/>
</dbReference>
<dbReference type="KEGG" id="vcop:MM50RIKEN_10730"/>
<dbReference type="GO" id="GO:0004521">
    <property type="term" value="F:RNA endonuclease activity"/>
    <property type="evidence" value="ECO:0007669"/>
    <property type="project" value="InterPro"/>
</dbReference>
<reference evidence="1" key="1">
    <citation type="submission" date="2020-09" db="EMBL/GenBank/DDBJ databases">
        <title>New species isolated from human feces.</title>
        <authorList>
            <person name="Kitahara M."/>
            <person name="Shigeno Y."/>
            <person name="Shime M."/>
            <person name="Matsumoto Y."/>
            <person name="Nakamura S."/>
            <person name="Motooka D."/>
            <person name="Fukuoka S."/>
            <person name="Nishikawa H."/>
            <person name="Benno Y."/>
        </authorList>
    </citation>
    <scope>NUCLEOTIDE SEQUENCE</scope>
    <source>
        <strain evidence="1">MM50</strain>
    </source>
</reference>
<dbReference type="InterPro" id="IPR025911">
    <property type="entry name" value="ToxN/AbiQ_toxin"/>
</dbReference>